<evidence type="ECO:0000256" key="1">
    <source>
        <dbReference type="ARBA" id="ARBA00022801"/>
    </source>
</evidence>
<dbReference type="PANTHER" id="PTHR46118">
    <property type="entry name" value="PROTEIN ABHD11"/>
    <property type="match status" value="1"/>
</dbReference>
<dbReference type="SUPFAM" id="SSF53474">
    <property type="entry name" value="alpha/beta-Hydrolases"/>
    <property type="match status" value="1"/>
</dbReference>
<evidence type="ECO:0000313" key="3">
    <source>
        <dbReference type="EMBL" id="SDH10942.1"/>
    </source>
</evidence>
<keyword evidence="1" id="KW-0378">Hydrolase</keyword>
<name>A0A1G7ZQB3_9PROT</name>
<dbReference type="Gene3D" id="3.40.50.1820">
    <property type="entry name" value="alpha/beta hydrolase"/>
    <property type="match status" value="1"/>
</dbReference>
<dbReference type="OrthoDB" id="9808398at2"/>
<dbReference type="Pfam" id="PF00561">
    <property type="entry name" value="Abhydrolase_1"/>
    <property type="match status" value="1"/>
</dbReference>
<dbReference type="STRING" id="83401.SAMN05421742_104186"/>
<gene>
    <name evidence="3" type="ORF">SAMN05421742_104186</name>
</gene>
<dbReference type="InterPro" id="IPR029058">
    <property type="entry name" value="AB_hydrolase_fold"/>
</dbReference>
<organism evidence="3 4">
    <name type="scientific">Roseospirillum parvum</name>
    <dbReference type="NCBI Taxonomy" id="83401"/>
    <lineage>
        <taxon>Bacteria</taxon>
        <taxon>Pseudomonadati</taxon>
        <taxon>Pseudomonadota</taxon>
        <taxon>Alphaproteobacteria</taxon>
        <taxon>Rhodospirillales</taxon>
        <taxon>Rhodospirillaceae</taxon>
        <taxon>Roseospirillum</taxon>
    </lineage>
</organism>
<dbReference type="InterPro" id="IPR000073">
    <property type="entry name" value="AB_hydrolase_1"/>
</dbReference>
<evidence type="ECO:0000313" key="4">
    <source>
        <dbReference type="Proteomes" id="UP000217076"/>
    </source>
</evidence>
<accession>A0A1G7ZQB3</accession>
<reference evidence="4" key="1">
    <citation type="submission" date="2016-10" db="EMBL/GenBank/DDBJ databases">
        <authorList>
            <person name="Varghese N."/>
            <person name="Submissions S."/>
        </authorList>
    </citation>
    <scope>NUCLEOTIDE SEQUENCE [LARGE SCALE GENOMIC DNA]</scope>
    <source>
        <strain evidence="4">930I</strain>
    </source>
</reference>
<dbReference type="GO" id="GO:0016787">
    <property type="term" value="F:hydrolase activity"/>
    <property type="evidence" value="ECO:0007669"/>
    <property type="project" value="UniProtKB-KW"/>
</dbReference>
<proteinExistence type="predicted"/>
<dbReference type="PANTHER" id="PTHR46118:SF4">
    <property type="entry name" value="PROTEIN ABHD11"/>
    <property type="match status" value="1"/>
</dbReference>
<sequence length="264" mass="27843">MELACRIQGHGTPVVILHGLFGNGRNWAGIAKRLSAHHRVCLPDLPHHGDSPWRGGLAYPAQAEAVAGFLTSHRLDGAALIGHSMGGKVAMTLALTRPALVGRLAVVDVAPVAYPPPHGDDHRAAAQAMRDLAADGTLAATSRRADLAERLAEAVPEPAVRAFLTGNTRRDGDGLAWGVDVDQVLADLPDLVGFPELPGHTAFSGPTLFLAGGRSPYLKTAHHAAIHARFPHARRETIPEAGHWPHSEQPDAVLGHLAPFLATS</sequence>
<dbReference type="EMBL" id="FNCV01000004">
    <property type="protein sequence ID" value="SDH10942.1"/>
    <property type="molecule type" value="Genomic_DNA"/>
</dbReference>
<evidence type="ECO:0000259" key="2">
    <source>
        <dbReference type="Pfam" id="PF00561"/>
    </source>
</evidence>
<dbReference type="RefSeq" id="WP_092617988.1">
    <property type="nucleotide sequence ID" value="NZ_FNCV01000004.1"/>
</dbReference>
<dbReference type="PRINTS" id="PR00111">
    <property type="entry name" value="ABHYDROLASE"/>
</dbReference>
<protein>
    <submittedName>
        <fullName evidence="3">Pimeloyl-ACP methyl ester carboxylesterase</fullName>
    </submittedName>
</protein>
<keyword evidence="4" id="KW-1185">Reference proteome</keyword>
<feature type="domain" description="AB hydrolase-1" evidence="2">
    <location>
        <begin position="13"/>
        <end position="249"/>
    </location>
</feature>
<dbReference type="Proteomes" id="UP000217076">
    <property type="component" value="Unassembled WGS sequence"/>
</dbReference>
<dbReference type="AlphaFoldDB" id="A0A1G7ZQB3"/>